<evidence type="ECO:0000256" key="1">
    <source>
        <dbReference type="SAM" id="MobiDB-lite"/>
    </source>
</evidence>
<organism evidence="3 4">
    <name type="scientific">Artemia franciscana</name>
    <name type="common">Brine shrimp</name>
    <name type="synonym">Artemia sanfranciscana</name>
    <dbReference type="NCBI Taxonomy" id="6661"/>
    <lineage>
        <taxon>Eukaryota</taxon>
        <taxon>Metazoa</taxon>
        <taxon>Ecdysozoa</taxon>
        <taxon>Arthropoda</taxon>
        <taxon>Crustacea</taxon>
        <taxon>Branchiopoda</taxon>
        <taxon>Anostraca</taxon>
        <taxon>Artemiidae</taxon>
        <taxon>Artemia</taxon>
    </lineage>
</organism>
<name>A0AA88ICX4_ARTSF</name>
<dbReference type="SUPFAM" id="SSF47769">
    <property type="entry name" value="SAM/Pointed domain"/>
    <property type="match status" value="2"/>
</dbReference>
<feature type="compositionally biased region" description="Low complexity" evidence="1">
    <location>
        <begin position="447"/>
        <end position="488"/>
    </location>
</feature>
<dbReference type="Pfam" id="PF00536">
    <property type="entry name" value="SAM_1"/>
    <property type="match status" value="2"/>
</dbReference>
<evidence type="ECO:0000313" key="3">
    <source>
        <dbReference type="EMBL" id="KAK2726938.1"/>
    </source>
</evidence>
<gene>
    <name evidence="3" type="ORF">QYM36_007694</name>
</gene>
<dbReference type="GO" id="GO:0007185">
    <property type="term" value="P:cell surface receptor protein tyrosine phosphatase signaling pathway"/>
    <property type="evidence" value="ECO:0007669"/>
    <property type="project" value="TreeGrafter"/>
</dbReference>
<sequence length="1090" mass="119947">MTETSKTAERNLPLPWVQSVCTLMRTRSKKRKRTNPSDQNAAGATSNLSKSPSERRNKILCLNSDPSPAGTPILRNSSKSHPIQRNLSFKIKSVRASPLSRKKAIRDYRALSSTYQSFRDSDLSLTIQCSRPVLFEGGEGVQLEVKEIPSPTHSFPISVAVSHSAALETVKETEDISNRNSGFWSTLKRRNVTRSVDLSDWSEIIPENGNKRRDKVKSLIDIPENNGCGFDGTNSDSGKPIGVNFAEKLKLFRQMNIKNKIFGSFSNKNSRGGNAKKVAPPIVPEVAYPRNSASSFGSGSSSTASGYYTSTTLSDHRSSFGVDDLNTAPPSPSDVSLGKLSHKEMDSSQVRTLASPSRTGTGQIFTFPPTHQGLASLAKHDIGAPTTPPYGHQSSIEDQGIDMAQSPGRESPSSTTTTSSANRCVAPSGPNCRSSSTSLDSGRASYGNPGNQGNQPSNNRLSGHSYETSSSSSLRHSYHSSNSSLGSTGQEICRMNVAEMLAQGLPDHEVLNACLTEMGFEEYYDLFVQSGYDMHTIVKMTPEDLTAIGITKPNHRKRLKTEIGNLQIPDGLPDYVPDTLEEWLSLLGLAEYSPSLRRQGYRTVEDVSQLTWEDLEDFGILRLGHQKKITLAIKRVKDIMTGKWTPNMQENPILHTQFYQQRESPSSPYRGPNAFDQYYQQTNRQNCNSRTANHYAVPSQLPRPPYGPTTGSHPIYQPDIIAIQVHNTADGNSVERPQRHQSFYAPEDPRTSKQSQPNSHWRRRSYEEGDISPRQESVTLPSICEQYTSGTLPRQRGQVKVRPVAKIAATRTDSDPNMAETEACLKQLSLQSEYFEKQMSTEDIYDLKKLTPKKSAPLPPKRSPNSEDKNPIYARLPIKNYQINNAHTVQLSSLPLNGVGRLNDSDLPPPPDALLSDDSDDFPPPPAPMCASDSYIQQGQVAASVRERLESILQRSGAGHWPKITSPPGTGGKNIYGPSHLMRSKSRDHSPAPDHGEDVNTGEFRQRRNGSNDSFKSSSSTESESMPFANDNAGTIKQRSSRQHPTLSGITYVTQSPATPRRGLPPLRGTSVPGTPENFCSSMICQSPWV</sequence>
<protein>
    <recommendedName>
        <fullName evidence="2">SAM domain-containing protein</fullName>
    </recommendedName>
</protein>
<dbReference type="InterPro" id="IPR035498">
    <property type="entry name" value="Caskin1/2_SAM_2"/>
</dbReference>
<dbReference type="AlphaFoldDB" id="A0AA88ICX4"/>
<dbReference type="CDD" id="cd09497">
    <property type="entry name" value="SAM_caskin1_2_repeat1"/>
    <property type="match status" value="1"/>
</dbReference>
<keyword evidence="4" id="KW-1185">Reference proteome</keyword>
<feature type="region of interest" description="Disordered" evidence="1">
    <location>
        <begin position="25"/>
        <end position="81"/>
    </location>
</feature>
<feature type="region of interest" description="Disordered" evidence="1">
    <location>
        <begin position="320"/>
        <end position="369"/>
    </location>
</feature>
<dbReference type="InterPro" id="IPR001660">
    <property type="entry name" value="SAM"/>
</dbReference>
<dbReference type="SMART" id="SM00454">
    <property type="entry name" value="SAM"/>
    <property type="match status" value="2"/>
</dbReference>
<dbReference type="CDD" id="cd09498">
    <property type="entry name" value="SAM_caskin1_2_repeat2"/>
    <property type="match status" value="1"/>
</dbReference>
<proteinExistence type="predicted"/>
<dbReference type="InterPro" id="IPR013761">
    <property type="entry name" value="SAM/pointed_sf"/>
</dbReference>
<feature type="compositionally biased region" description="Polar residues" evidence="1">
    <location>
        <begin position="347"/>
        <end position="364"/>
    </location>
</feature>
<feature type="compositionally biased region" description="Polar residues" evidence="1">
    <location>
        <begin position="36"/>
        <end position="51"/>
    </location>
</feature>
<accession>A0AA88ICX4</accession>
<dbReference type="PROSITE" id="PS50105">
    <property type="entry name" value="SAM_DOMAIN"/>
    <property type="match status" value="2"/>
</dbReference>
<feature type="compositionally biased region" description="Basic and acidic residues" evidence="1">
    <location>
        <begin position="764"/>
        <end position="773"/>
    </location>
</feature>
<dbReference type="GO" id="GO:0030424">
    <property type="term" value="C:axon"/>
    <property type="evidence" value="ECO:0007669"/>
    <property type="project" value="TreeGrafter"/>
</dbReference>
<feature type="compositionally biased region" description="Polar residues" evidence="1">
    <location>
        <begin position="431"/>
        <end position="440"/>
    </location>
</feature>
<feature type="region of interest" description="Disordered" evidence="1">
    <location>
        <begin position="954"/>
        <end position="1078"/>
    </location>
</feature>
<feature type="domain" description="SAM" evidence="2">
    <location>
        <begin position="515"/>
        <end position="569"/>
    </location>
</feature>
<dbReference type="InterPro" id="IPR035497">
    <property type="entry name" value="Caskin1/2_SAM_1"/>
</dbReference>
<feature type="region of interest" description="Disordered" evidence="1">
    <location>
        <begin position="695"/>
        <end position="715"/>
    </location>
</feature>
<dbReference type="FunFam" id="1.10.150.50:FF:000071">
    <property type="entry name" value="Caskin, isoform D"/>
    <property type="match status" value="1"/>
</dbReference>
<dbReference type="GO" id="GO:0007409">
    <property type="term" value="P:axonogenesis"/>
    <property type="evidence" value="ECO:0007669"/>
    <property type="project" value="TreeGrafter"/>
</dbReference>
<feature type="compositionally biased region" description="Polar residues" evidence="1">
    <location>
        <begin position="1032"/>
        <end position="1058"/>
    </location>
</feature>
<dbReference type="PANTHER" id="PTHR24155">
    <property type="entry name" value="OSTEOCLAST-STIMULATING FACTOR 1"/>
    <property type="match status" value="1"/>
</dbReference>
<dbReference type="GO" id="GO:0035591">
    <property type="term" value="F:signaling adaptor activity"/>
    <property type="evidence" value="ECO:0007669"/>
    <property type="project" value="TreeGrafter"/>
</dbReference>
<reference evidence="3" key="1">
    <citation type="submission" date="2023-07" db="EMBL/GenBank/DDBJ databases">
        <title>Chromosome-level genome assembly of Artemia franciscana.</title>
        <authorList>
            <person name="Jo E."/>
        </authorList>
    </citation>
    <scope>NUCLEOTIDE SEQUENCE</scope>
    <source>
        <tissue evidence="3">Whole body</tissue>
    </source>
</reference>
<comment type="caution">
    <text evidence="3">The sequence shown here is derived from an EMBL/GenBank/DDBJ whole genome shotgun (WGS) entry which is preliminary data.</text>
</comment>
<dbReference type="Gene3D" id="1.10.150.50">
    <property type="entry name" value="Transcription Factor, Ets-1"/>
    <property type="match status" value="2"/>
</dbReference>
<dbReference type="GO" id="GO:0005925">
    <property type="term" value="C:focal adhesion"/>
    <property type="evidence" value="ECO:0007669"/>
    <property type="project" value="TreeGrafter"/>
</dbReference>
<feature type="region of interest" description="Disordered" evidence="1">
    <location>
        <begin position="900"/>
        <end position="930"/>
    </location>
</feature>
<dbReference type="GO" id="GO:0019903">
    <property type="term" value="F:protein phosphatase binding"/>
    <property type="evidence" value="ECO:0007669"/>
    <property type="project" value="TreeGrafter"/>
</dbReference>
<dbReference type="Proteomes" id="UP001187531">
    <property type="component" value="Unassembled WGS sequence"/>
</dbReference>
<feature type="compositionally biased region" description="Basic and acidic residues" evidence="1">
    <location>
        <begin position="985"/>
        <end position="998"/>
    </location>
</feature>
<dbReference type="PANTHER" id="PTHR24155:SF11">
    <property type="entry name" value="CASKIN, ISOFORM B"/>
    <property type="match status" value="1"/>
</dbReference>
<feature type="compositionally biased region" description="Low complexity" evidence="1">
    <location>
        <begin position="1011"/>
        <end position="1025"/>
    </location>
</feature>
<feature type="region of interest" description="Disordered" evidence="1">
    <location>
        <begin position="847"/>
        <end position="871"/>
    </location>
</feature>
<evidence type="ECO:0000313" key="4">
    <source>
        <dbReference type="Proteomes" id="UP001187531"/>
    </source>
</evidence>
<evidence type="ECO:0000259" key="2">
    <source>
        <dbReference type="PROSITE" id="PS50105"/>
    </source>
</evidence>
<feature type="region of interest" description="Disordered" evidence="1">
    <location>
        <begin position="402"/>
        <end position="488"/>
    </location>
</feature>
<dbReference type="EMBL" id="JAVRJZ010000001">
    <property type="protein sequence ID" value="KAK2726938.1"/>
    <property type="molecule type" value="Genomic_DNA"/>
</dbReference>
<feature type="region of interest" description="Disordered" evidence="1">
    <location>
        <begin position="742"/>
        <end position="782"/>
    </location>
</feature>
<feature type="domain" description="SAM" evidence="2">
    <location>
        <begin position="575"/>
        <end position="639"/>
    </location>
</feature>